<comment type="caution">
    <text evidence="2">The sequence shown here is derived from an EMBL/GenBank/DDBJ whole genome shotgun (WGS) entry which is preliminary data.</text>
</comment>
<feature type="region of interest" description="Disordered" evidence="1">
    <location>
        <begin position="83"/>
        <end position="102"/>
    </location>
</feature>
<dbReference type="EMBL" id="VIGI01000020">
    <property type="protein sequence ID" value="KAB8289821.1"/>
    <property type="molecule type" value="Genomic_DNA"/>
</dbReference>
<feature type="region of interest" description="Disordered" evidence="1">
    <location>
        <begin position="1"/>
        <end position="65"/>
    </location>
</feature>
<keyword evidence="3" id="KW-1185">Reference proteome</keyword>
<sequence>MIPTNSPTKQTNMPISKSPPAPIIAPTAPTISTTPSRPMGRKNSSMYFQQPKHRRQSFSTSPNNDRTLFVSVDGNMMWDIGGLRPRTSSKRPRSSTFEGVPHCSLPEPATRDAVVGWKRKVDQRIVQDVELIGPTGNDNNGGGKGGGQSEHKRKKRMALGISTKLAICGIEGKVVAFEETTAIAIEKMGFLSLDDANESDGKQGPDGGMSRSKD</sequence>
<accession>A0A5N6JPH7</accession>
<dbReference type="AlphaFoldDB" id="A0A5N6JPH7"/>
<dbReference type="Proteomes" id="UP000326757">
    <property type="component" value="Unassembled WGS sequence"/>
</dbReference>
<dbReference type="OrthoDB" id="3550763at2759"/>
<evidence type="ECO:0000256" key="1">
    <source>
        <dbReference type="SAM" id="MobiDB-lite"/>
    </source>
</evidence>
<feature type="compositionally biased region" description="Gly residues" evidence="1">
    <location>
        <begin position="139"/>
        <end position="148"/>
    </location>
</feature>
<reference evidence="2 3" key="1">
    <citation type="submission" date="2019-06" db="EMBL/GenBank/DDBJ databases">
        <title>Genome Sequence of the Brown Rot Fungal Pathogen Monilinia laxa.</title>
        <authorList>
            <person name="De Miccolis Angelini R.M."/>
            <person name="Landi L."/>
            <person name="Abate D."/>
            <person name="Pollastro S."/>
            <person name="Romanazzi G."/>
            <person name="Faretra F."/>
        </authorList>
    </citation>
    <scope>NUCLEOTIDE SEQUENCE [LARGE SCALE GENOMIC DNA]</scope>
    <source>
        <strain evidence="2 3">Mlax316</strain>
    </source>
</reference>
<proteinExistence type="predicted"/>
<protein>
    <submittedName>
        <fullName evidence="2">Uncharacterized protein</fullName>
    </submittedName>
</protein>
<feature type="region of interest" description="Disordered" evidence="1">
    <location>
        <begin position="193"/>
        <end position="214"/>
    </location>
</feature>
<feature type="compositionally biased region" description="Polar residues" evidence="1">
    <location>
        <begin position="1"/>
        <end position="13"/>
    </location>
</feature>
<evidence type="ECO:0000313" key="2">
    <source>
        <dbReference type="EMBL" id="KAB8289821.1"/>
    </source>
</evidence>
<feature type="region of interest" description="Disordered" evidence="1">
    <location>
        <begin position="132"/>
        <end position="155"/>
    </location>
</feature>
<gene>
    <name evidence="2" type="ORF">EYC80_010453</name>
</gene>
<evidence type="ECO:0000313" key="3">
    <source>
        <dbReference type="Proteomes" id="UP000326757"/>
    </source>
</evidence>
<name>A0A5N6JPH7_MONLA</name>
<feature type="compositionally biased region" description="Low complexity" evidence="1">
    <location>
        <begin position="24"/>
        <end position="36"/>
    </location>
</feature>
<organism evidence="2 3">
    <name type="scientific">Monilinia laxa</name>
    <name type="common">Brown rot fungus</name>
    <name type="synonym">Sclerotinia laxa</name>
    <dbReference type="NCBI Taxonomy" id="61186"/>
    <lineage>
        <taxon>Eukaryota</taxon>
        <taxon>Fungi</taxon>
        <taxon>Dikarya</taxon>
        <taxon>Ascomycota</taxon>
        <taxon>Pezizomycotina</taxon>
        <taxon>Leotiomycetes</taxon>
        <taxon>Helotiales</taxon>
        <taxon>Sclerotiniaceae</taxon>
        <taxon>Monilinia</taxon>
    </lineage>
</organism>